<evidence type="ECO:0000256" key="2">
    <source>
        <dbReference type="SAM" id="Phobius"/>
    </source>
</evidence>
<reference evidence="3 4" key="1">
    <citation type="submission" date="2023-07" db="EMBL/GenBank/DDBJ databases">
        <title>Sequencing the genomes of 1000 actinobacteria strains.</title>
        <authorList>
            <person name="Klenk H.-P."/>
        </authorList>
    </citation>
    <scope>NUCLEOTIDE SEQUENCE [LARGE SCALE GENOMIC DNA]</scope>
    <source>
        <strain evidence="3 4">DSM 44388</strain>
    </source>
</reference>
<accession>A0ABT9P569</accession>
<keyword evidence="2" id="KW-1133">Transmembrane helix</keyword>
<sequence length="303" mass="32319">MSALDDRLRDALHDLDARVASATGRVPQAPPPRARRVRVLVPVLAAVAVLAVLLGSVVIGRPHDRSAPANPRPTTSAGDLDGLVNIDQESGAPSQSPADATRDGVFPAVAALPLVNRLATIQGMGAIVTDEGVWVMTRPSLGSIWGSDGCVERTDATPRYPLCRSLVYKELLLLSKGPAEQHILRAYPLLNAEDWFAVTDQAVYCGHDSNRSHYDSTVCRVDRLTLELEGLWLACGPGDACPESGTSPQMSRRPGTWKYGPFVDGAAGIELTAQGGVNLVDRYGRLTAELGTHPFSARERLGS</sequence>
<proteinExistence type="predicted"/>
<comment type="caution">
    <text evidence="3">The sequence shown here is derived from an EMBL/GenBank/DDBJ whole genome shotgun (WGS) entry which is preliminary data.</text>
</comment>
<keyword evidence="2" id="KW-0472">Membrane</keyword>
<keyword evidence="2" id="KW-0812">Transmembrane</keyword>
<feature type="compositionally biased region" description="Polar residues" evidence="1">
    <location>
        <begin position="87"/>
        <end position="98"/>
    </location>
</feature>
<dbReference type="RefSeq" id="WP_307244372.1">
    <property type="nucleotide sequence ID" value="NZ_JAUSQZ010000001.1"/>
</dbReference>
<evidence type="ECO:0000313" key="3">
    <source>
        <dbReference type="EMBL" id="MDP9827827.1"/>
    </source>
</evidence>
<dbReference type="EMBL" id="JAUSQZ010000001">
    <property type="protein sequence ID" value="MDP9827827.1"/>
    <property type="molecule type" value="Genomic_DNA"/>
</dbReference>
<protein>
    <recommendedName>
        <fullName evidence="5">WG repeat protein</fullName>
    </recommendedName>
</protein>
<dbReference type="Proteomes" id="UP001235712">
    <property type="component" value="Unassembled WGS sequence"/>
</dbReference>
<feature type="region of interest" description="Disordered" evidence="1">
    <location>
        <begin position="62"/>
        <end position="100"/>
    </location>
</feature>
<evidence type="ECO:0008006" key="5">
    <source>
        <dbReference type="Google" id="ProtNLM"/>
    </source>
</evidence>
<gene>
    <name evidence="3" type="ORF">J2S57_003576</name>
</gene>
<keyword evidence="4" id="KW-1185">Reference proteome</keyword>
<evidence type="ECO:0000256" key="1">
    <source>
        <dbReference type="SAM" id="MobiDB-lite"/>
    </source>
</evidence>
<organism evidence="3 4">
    <name type="scientific">Kineosporia succinea</name>
    <dbReference type="NCBI Taxonomy" id="84632"/>
    <lineage>
        <taxon>Bacteria</taxon>
        <taxon>Bacillati</taxon>
        <taxon>Actinomycetota</taxon>
        <taxon>Actinomycetes</taxon>
        <taxon>Kineosporiales</taxon>
        <taxon>Kineosporiaceae</taxon>
        <taxon>Kineosporia</taxon>
    </lineage>
</organism>
<evidence type="ECO:0000313" key="4">
    <source>
        <dbReference type="Proteomes" id="UP001235712"/>
    </source>
</evidence>
<name>A0ABT9P569_9ACTN</name>
<feature type="transmembrane region" description="Helical" evidence="2">
    <location>
        <begin position="39"/>
        <end position="59"/>
    </location>
</feature>